<dbReference type="Pfam" id="PF00561">
    <property type="entry name" value="Abhydrolase_1"/>
    <property type="match status" value="1"/>
</dbReference>
<sequence length="303" mass="34103">MTNIQLKSVKLSNGEILGYREGEGGEKPLLLIHGNMTSSKHWDILIENLASDYKIYAVDMRGFGISTYNKRVSSIKEFADDVKLFVDELGLQDFAIAGWSTGGAVGMQFVADNPGLCNKLILLASASTRGYPIYGLNAAGQMDPQNRLKTLDDIHKDLARTIPIQTAYDTRNKEVLKGIWNALIYRDHQPSEEHYDEYLEDMLTQRNLADIYYSLNTFNISEHDNGLVKGNGLLKNIHIPVLVLRGDRDLVVNDNMTKEIIEDLGEIATYVELEGCGHSPLIDNLDMLIHVMDQFLRQKELTK</sequence>
<keyword evidence="3" id="KW-1185">Reference proteome</keyword>
<dbReference type="SUPFAM" id="SSF53474">
    <property type="entry name" value="alpha/beta-Hydrolases"/>
    <property type="match status" value="1"/>
</dbReference>
<evidence type="ECO:0000259" key="1">
    <source>
        <dbReference type="Pfam" id="PF00561"/>
    </source>
</evidence>
<dbReference type="PANTHER" id="PTHR46438">
    <property type="entry name" value="ALPHA/BETA-HYDROLASES SUPERFAMILY PROTEIN"/>
    <property type="match status" value="1"/>
</dbReference>
<feature type="domain" description="AB hydrolase-1" evidence="1">
    <location>
        <begin position="27"/>
        <end position="284"/>
    </location>
</feature>
<dbReference type="GO" id="GO:0016787">
    <property type="term" value="F:hydrolase activity"/>
    <property type="evidence" value="ECO:0007669"/>
    <property type="project" value="UniProtKB-KW"/>
</dbReference>
<dbReference type="Gene3D" id="3.40.50.1820">
    <property type="entry name" value="alpha/beta hydrolase"/>
    <property type="match status" value="1"/>
</dbReference>
<dbReference type="OrthoDB" id="252464at2"/>
<evidence type="ECO:0000313" key="3">
    <source>
        <dbReference type="Proteomes" id="UP000481030"/>
    </source>
</evidence>
<keyword evidence="2" id="KW-0378">Hydrolase</keyword>
<dbReference type="PRINTS" id="PR00111">
    <property type="entry name" value="ABHYDROLASE"/>
</dbReference>
<protein>
    <submittedName>
        <fullName evidence="2">Alpha/beta hydrolase</fullName>
    </submittedName>
</protein>
<accession>A0A6L3V5D5</accession>
<dbReference type="EMBL" id="WBOS01000004">
    <property type="protein sequence ID" value="KAB2336331.1"/>
    <property type="molecule type" value="Genomic_DNA"/>
</dbReference>
<proteinExistence type="predicted"/>
<dbReference type="InterPro" id="IPR000073">
    <property type="entry name" value="AB_hydrolase_1"/>
</dbReference>
<comment type="caution">
    <text evidence="2">The sequence shown here is derived from an EMBL/GenBank/DDBJ whole genome shotgun (WGS) entry which is preliminary data.</text>
</comment>
<dbReference type="InterPro" id="IPR029058">
    <property type="entry name" value="AB_hydrolase_fold"/>
</dbReference>
<reference evidence="2 3" key="1">
    <citation type="journal article" date="2016" name="Antonie Van Leeuwenhoek">
        <title>Bacillus depressus sp. nov., isolated from soil of a sunflower field.</title>
        <authorList>
            <person name="Wei X."/>
            <person name="Xin D."/>
            <person name="Xin Y."/>
            <person name="Zhang H."/>
            <person name="Wang T."/>
            <person name="Zhang J."/>
        </authorList>
    </citation>
    <scope>NUCLEOTIDE SEQUENCE [LARGE SCALE GENOMIC DNA]</scope>
    <source>
        <strain evidence="2 3">BZ1</strain>
    </source>
</reference>
<name>A0A6L3V5D5_9BACI</name>
<dbReference type="RefSeq" id="WP_151535135.1">
    <property type="nucleotide sequence ID" value="NZ_WBOS01000004.1"/>
</dbReference>
<organism evidence="2 3">
    <name type="scientific">Cytobacillus depressus</name>
    <dbReference type="NCBI Taxonomy" id="1602942"/>
    <lineage>
        <taxon>Bacteria</taxon>
        <taxon>Bacillati</taxon>
        <taxon>Bacillota</taxon>
        <taxon>Bacilli</taxon>
        <taxon>Bacillales</taxon>
        <taxon>Bacillaceae</taxon>
        <taxon>Cytobacillus</taxon>
    </lineage>
</organism>
<dbReference type="AlphaFoldDB" id="A0A6L3V5D5"/>
<evidence type="ECO:0000313" key="2">
    <source>
        <dbReference type="EMBL" id="KAB2336331.1"/>
    </source>
</evidence>
<dbReference type="PANTHER" id="PTHR46438:SF11">
    <property type="entry name" value="LIPASE-RELATED"/>
    <property type="match status" value="1"/>
</dbReference>
<dbReference type="Proteomes" id="UP000481030">
    <property type="component" value="Unassembled WGS sequence"/>
</dbReference>
<gene>
    <name evidence="2" type="ORF">F7731_12665</name>
</gene>